<proteinExistence type="predicted"/>
<gene>
    <name evidence="1" type="ORF">PPERSA_08274</name>
</gene>
<organism evidence="1 2">
    <name type="scientific">Pseudocohnilembus persalinus</name>
    <name type="common">Ciliate</name>
    <dbReference type="NCBI Taxonomy" id="266149"/>
    <lineage>
        <taxon>Eukaryota</taxon>
        <taxon>Sar</taxon>
        <taxon>Alveolata</taxon>
        <taxon>Ciliophora</taxon>
        <taxon>Intramacronucleata</taxon>
        <taxon>Oligohymenophorea</taxon>
        <taxon>Scuticociliatia</taxon>
        <taxon>Philasterida</taxon>
        <taxon>Pseudocohnilembidae</taxon>
        <taxon>Pseudocohnilembus</taxon>
    </lineage>
</organism>
<reference evidence="1 2" key="1">
    <citation type="journal article" date="2015" name="Sci. Rep.">
        <title>Genome of the facultative scuticociliatosis pathogen Pseudocohnilembus persalinus provides insight into its virulence through horizontal gene transfer.</title>
        <authorList>
            <person name="Xiong J."/>
            <person name="Wang G."/>
            <person name="Cheng J."/>
            <person name="Tian M."/>
            <person name="Pan X."/>
            <person name="Warren A."/>
            <person name="Jiang C."/>
            <person name="Yuan D."/>
            <person name="Miao W."/>
        </authorList>
    </citation>
    <scope>NUCLEOTIDE SEQUENCE [LARGE SCALE GENOMIC DNA]</scope>
    <source>
        <strain evidence="1">36N120E</strain>
    </source>
</reference>
<dbReference type="Proteomes" id="UP000054937">
    <property type="component" value="Unassembled WGS sequence"/>
</dbReference>
<name>A0A0V0QGG2_PSEPJ</name>
<dbReference type="AlphaFoldDB" id="A0A0V0QGG2"/>
<protein>
    <submittedName>
        <fullName evidence="1">Uncharacterized protein</fullName>
    </submittedName>
</protein>
<evidence type="ECO:0000313" key="2">
    <source>
        <dbReference type="Proteomes" id="UP000054937"/>
    </source>
</evidence>
<dbReference type="EMBL" id="LDAU01000176">
    <property type="protein sequence ID" value="KRX01173.1"/>
    <property type="molecule type" value="Genomic_DNA"/>
</dbReference>
<accession>A0A0V0QGG2</accession>
<dbReference type="InParanoid" id="A0A0V0QGG2"/>
<comment type="caution">
    <text evidence="1">The sequence shown here is derived from an EMBL/GenBank/DDBJ whole genome shotgun (WGS) entry which is preliminary data.</text>
</comment>
<keyword evidence="2" id="KW-1185">Reference proteome</keyword>
<evidence type="ECO:0000313" key="1">
    <source>
        <dbReference type="EMBL" id="KRX01173.1"/>
    </source>
</evidence>
<sequence length="134" mass="15548">MCPNQYELVQSLNLVGNGVLISRNNASMIDPYKIEIIEMARHHKVVDLISIQESYDKVQRFKIGDGEYETINSVIPLFGKKDKDLQPFITSKLFSMLMTFNVMGNIDTSGEMRYQIKYILHFKQLMKIQTLIKI</sequence>